<accession>A0ABS5BVT6</accession>
<dbReference type="InterPro" id="IPR032675">
    <property type="entry name" value="LRR_dom_sf"/>
</dbReference>
<comment type="caution">
    <text evidence="1">The sequence shown here is derived from an EMBL/GenBank/DDBJ whole genome shotgun (WGS) entry which is preliminary data.</text>
</comment>
<dbReference type="SUPFAM" id="SSF52047">
    <property type="entry name" value="RNI-like"/>
    <property type="match status" value="1"/>
</dbReference>
<gene>
    <name evidence="1" type="ORF">J8F10_21255</name>
</gene>
<evidence type="ECO:0000313" key="1">
    <source>
        <dbReference type="EMBL" id="MBP3957788.1"/>
    </source>
</evidence>
<dbReference type="RefSeq" id="WP_210657178.1">
    <property type="nucleotide sequence ID" value="NZ_JAGKQQ010000001.1"/>
</dbReference>
<organism evidence="1 2">
    <name type="scientific">Gemmata palustris</name>
    <dbReference type="NCBI Taxonomy" id="2822762"/>
    <lineage>
        <taxon>Bacteria</taxon>
        <taxon>Pseudomonadati</taxon>
        <taxon>Planctomycetota</taxon>
        <taxon>Planctomycetia</taxon>
        <taxon>Gemmatales</taxon>
        <taxon>Gemmataceae</taxon>
        <taxon>Gemmata</taxon>
    </lineage>
</organism>
<dbReference type="Gene3D" id="3.80.10.10">
    <property type="entry name" value="Ribonuclease Inhibitor"/>
    <property type="match status" value="1"/>
</dbReference>
<name>A0ABS5BVT6_9BACT</name>
<sequence>MREPVADVVFDVASAGPERAVDARTLLPFAHPVAVKVVRLPSNSRGQQDAFFAALISSPVMASALDVTLAGLYPGRTGTPLVSWLSKSPFFGRVRNLNLSYNWFGDPEACDLAQSPRLARVERLSLAHNRIGNAGALALVRSPHLRNVAHIDLSGNRIGGDGLAALAARFGGGLVA</sequence>
<reference evidence="1 2" key="1">
    <citation type="submission" date="2021-04" db="EMBL/GenBank/DDBJ databases">
        <authorList>
            <person name="Ivanova A."/>
        </authorList>
    </citation>
    <scope>NUCLEOTIDE SEQUENCE [LARGE SCALE GENOMIC DNA]</scope>
    <source>
        <strain evidence="1 2">G18</strain>
    </source>
</reference>
<dbReference type="Proteomes" id="UP000676565">
    <property type="component" value="Unassembled WGS sequence"/>
</dbReference>
<proteinExistence type="predicted"/>
<evidence type="ECO:0000313" key="2">
    <source>
        <dbReference type="Proteomes" id="UP000676565"/>
    </source>
</evidence>
<dbReference type="EMBL" id="JAGKQQ010000001">
    <property type="protein sequence ID" value="MBP3957788.1"/>
    <property type="molecule type" value="Genomic_DNA"/>
</dbReference>
<dbReference type="InterPro" id="IPR001611">
    <property type="entry name" value="Leu-rich_rpt"/>
</dbReference>
<evidence type="ECO:0008006" key="3">
    <source>
        <dbReference type="Google" id="ProtNLM"/>
    </source>
</evidence>
<keyword evidence="2" id="KW-1185">Reference proteome</keyword>
<dbReference type="Pfam" id="PF13516">
    <property type="entry name" value="LRR_6"/>
    <property type="match status" value="2"/>
</dbReference>
<protein>
    <recommendedName>
        <fullName evidence="3">TIGR02996 domain-containing protein</fullName>
    </recommendedName>
</protein>